<dbReference type="AlphaFoldDB" id="A0A0F9KM01"/>
<dbReference type="CDD" id="cd07779">
    <property type="entry name" value="ASKHA_NBD_FGGY_YgcE-like"/>
    <property type="match status" value="1"/>
</dbReference>
<organism evidence="5">
    <name type="scientific">marine sediment metagenome</name>
    <dbReference type="NCBI Taxonomy" id="412755"/>
    <lineage>
        <taxon>unclassified sequences</taxon>
        <taxon>metagenomes</taxon>
        <taxon>ecological metagenomes</taxon>
    </lineage>
</organism>
<dbReference type="InterPro" id="IPR018484">
    <property type="entry name" value="FGGY_N"/>
</dbReference>
<reference evidence="5" key="1">
    <citation type="journal article" date="2015" name="Nature">
        <title>Complex archaea that bridge the gap between prokaryotes and eukaryotes.</title>
        <authorList>
            <person name="Spang A."/>
            <person name="Saw J.H."/>
            <person name="Jorgensen S.L."/>
            <person name="Zaremba-Niedzwiedzka K."/>
            <person name="Martijn J."/>
            <person name="Lind A.E."/>
            <person name="van Eijk R."/>
            <person name="Schleper C."/>
            <person name="Guy L."/>
            <person name="Ettema T.J."/>
        </authorList>
    </citation>
    <scope>NUCLEOTIDE SEQUENCE</scope>
</reference>
<name>A0A0F9KM01_9ZZZZ</name>
<dbReference type="PROSITE" id="PS00445">
    <property type="entry name" value="FGGY_KINASES_2"/>
    <property type="match status" value="1"/>
</dbReference>
<evidence type="ECO:0000313" key="5">
    <source>
        <dbReference type="EMBL" id="KKM82958.1"/>
    </source>
</evidence>
<evidence type="ECO:0000259" key="3">
    <source>
        <dbReference type="Pfam" id="PF00370"/>
    </source>
</evidence>
<feature type="domain" description="Carbohydrate kinase FGGY C-terminal" evidence="4">
    <location>
        <begin position="238"/>
        <end position="425"/>
    </location>
</feature>
<gene>
    <name evidence="5" type="ORF">LCGC14_1314250</name>
</gene>
<comment type="caution">
    <text evidence="5">The sequence shown here is derived from an EMBL/GenBank/DDBJ whole genome shotgun (WGS) entry which is preliminary data.</text>
</comment>
<dbReference type="InterPro" id="IPR018483">
    <property type="entry name" value="Carb_kinase_FGGY_CS"/>
</dbReference>
<dbReference type="InterPro" id="IPR050406">
    <property type="entry name" value="FGGY_Carb_Kinase"/>
</dbReference>
<dbReference type="GO" id="GO:0016773">
    <property type="term" value="F:phosphotransferase activity, alcohol group as acceptor"/>
    <property type="evidence" value="ECO:0007669"/>
    <property type="project" value="InterPro"/>
</dbReference>
<dbReference type="SUPFAM" id="SSF53067">
    <property type="entry name" value="Actin-like ATPase domain"/>
    <property type="match status" value="2"/>
</dbReference>
<dbReference type="InterPro" id="IPR043129">
    <property type="entry name" value="ATPase_NBD"/>
</dbReference>
<protein>
    <recommendedName>
        <fullName evidence="6">Carbohydrate kinase FGGY C-terminal domain-containing protein</fullName>
    </recommendedName>
</protein>
<dbReference type="EMBL" id="LAZR01007786">
    <property type="protein sequence ID" value="KKM82958.1"/>
    <property type="molecule type" value="Genomic_DNA"/>
</dbReference>
<dbReference type="PANTHER" id="PTHR43095:SF2">
    <property type="entry name" value="GLUCONOKINASE"/>
    <property type="match status" value="1"/>
</dbReference>
<keyword evidence="2" id="KW-0418">Kinase</keyword>
<dbReference type="PIRSF" id="PIRSF000538">
    <property type="entry name" value="GlpK"/>
    <property type="match status" value="1"/>
</dbReference>
<dbReference type="PANTHER" id="PTHR43095">
    <property type="entry name" value="SUGAR KINASE"/>
    <property type="match status" value="1"/>
</dbReference>
<evidence type="ECO:0000256" key="1">
    <source>
        <dbReference type="ARBA" id="ARBA00022679"/>
    </source>
</evidence>
<evidence type="ECO:0008006" key="6">
    <source>
        <dbReference type="Google" id="ProtNLM"/>
    </source>
</evidence>
<dbReference type="GO" id="GO:0005975">
    <property type="term" value="P:carbohydrate metabolic process"/>
    <property type="evidence" value="ECO:0007669"/>
    <property type="project" value="InterPro"/>
</dbReference>
<dbReference type="Pfam" id="PF00370">
    <property type="entry name" value="FGGY_N"/>
    <property type="match status" value="1"/>
</dbReference>
<evidence type="ECO:0000259" key="4">
    <source>
        <dbReference type="Pfam" id="PF02782"/>
    </source>
</evidence>
<dbReference type="GO" id="GO:0016301">
    <property type="term" value="F:kinase activity"/>
    <property type="evidence" value="ECO:0007669"/>
    <property type="project" value="UniProtKB-KW"/>
</dbReference>
<evidence type="ECO:0000256" key="2">
    <source>
        <dbReference type="ARBA" id="ARBA00022777"/>
    </source>
</evidence>
<dbReference type="Gene3D" id="3.30.420.40">
    <property type="match status" value="2"/>
</dbReference>
<proteinExistence type="predicted"/>
<sequence>MCVFDVGTTGARTIIFDINGKEIARDYEEYPVFNQPVGISEQDPIIWWNAIRNTCNTVMKVVNPDDIIGISATFLRGTIAIIDKEGEVLHPALTWMDERGESTAKEWKKEVDLRRSIPKILWLKNNKPDLFSKAYKIIHPDTFIYMKLCGECVTDPTNGILGILNKNTLEWDNELAETFDLPIDLWPELHTPGEIIGELSNFAANALGLKQNVPVILGGGDQQCSALGLGVINKGQAKVTTGTGTFVDYVVDEPVEPAGDFPIFSYPSVIKGKWNIEGLIPGTGTVFKWFAENFSQLQIKESHEKKINIYDILSKEAENIPPGSEGLLFIPLYIFRKGTIHGLGWNHTRGHMIRAIMESAALSAQMYLQLIEGMGGAKTTELRVDGGAMNSSLWTQIFADVTSKPILIPEIKDGAAMGAAILGFTGCKTYDSIEKAIENMVRFPTVKNPIKENSKIYKKLSRMFMPALLELYEKKRVTKKL</sequence>
<feature type="domain" description="Carbohydrate kinase FGGY N-terminal" evidence="3">
    <location>
        <begin position="2"/>
        <end position="228"/>
    </location>
</feature>
<dbReference type="InterPro" id="IPR018485">
    <property type="entry name" value="FGGY_C"/>
</dbReference>
<dbReference type="InterPro" id="IPR000577">
    <property type="entry name" value="Carb_kinase_FGGY"/>
</dbReference>
<keyword evidence="1" id="KW-0808">Transferase</keyword>
<accession>A0A0F9KM01</accession>
<dbReference type="Pfam" id="PF02782">
    <property type="entry name" value="FGGY_C"/>
    <property type="match status" value="1"/>
</dbReference>